<gene>
    <name evidence="1" type="ORF">KP791_000051</name>
</gene>
<proteinExistence type="predicted"/>
<evidence type="ECO:0000313" key="1">
    <source>
        <dbReference type="EMBL" id="KAI5630607.1"/>
    </source>
</evidence>
<protein>
    <submittedName>
        <fullName evidence="1">Helicase</fullName>
    </submittedName>
</protein>
<keyword evidence="1" id="KW-0067">ATP-binding</keyword>
<dbReference type="Proteomes" id="UP000824380">
    <property type="component" value="Chromosome 4"/>
</dbReference>
<dbReference type="EMBL" id="CM033500">
    <property type="protein sequence ID" value="KAI5630607.1"/>
    <property type="molecule type" value="Genomic_DNA"/>
</dbReference>
<organism evidence="1 2">
    <name type="scientific">Venturia canescens</name>
    <dbReference type="NCBI Taxonomy" id="32260"/>
    <lineage>
        <taxon>Eukaryota</taxon>
        <taxon>Metazoa</taxon>
        <taxon>Ecdysozoa</taxon>
        <taxon>Arthropoda</taxon>
        <taxon>Hexapoda</taxon>
        <taxon>Insecta</taxon>
        <taxon>Pterygota</taxon>
        <taxon>Neoptera</taxon>
        <taxon>Endopterygota</taxon>
        <taxon>Hymenoptera</taxon>
        <taxon>Apocrita</taxon>
        <taxon>Ichneumonoidea</taxon>
        <taxon>Ichneumonidae</taxon>
        <taxon>Campopleginae</taxon>
        <taxon>Dusona group</taxon>
        <taxon>Venturia</taxon>
    </lineage>
</organism>
<keyword evidence="1" id="KW-0378">Hydrolase</keyword>
<sequence length="1207" mass="139143">MTVELSNTPFNQTQAVELAFLERYKLTPYVAHKSTSNTVIHSETLGRHYEWPENATVRDDVLRVFKDCGHTLAIDYTKTYVRKFSLEINCACQRNPSSKHANDALANNIKSRVEVMLKRTTNNEPPQCAMWKNSCSYHLYSDVSVSLPLHLLVAKHLSMNFQEHNLLIEVPPCMPLPYSAKGTSRPYQPMILGQASVELVGRYPFFECITLQHVSSDSLVATIIAEPRPVYVCTTNNTRLVYSKPKFPSNISSVTLGKTFSYMNQLEEFIVQSNRRVAKTLADGGDPTEIELRDLDSRSKEKFREFIVSFNISHFNRSDLSLASFVRVSASDNGGLYLQPYTVAMHKSLEPITVDAFKSVLRTVYKEVASVDETVARFIDMYEVHTYNSYLDTATEMMAHLSYLFINNISPFLTIDARINEVMSNSLHIESPERACKRLQGKKREEKKEVYDQLVRVYVDVMARLKILMYNESTLTWYVANDNGFYKSCKSLTDSNLPCIGEWTGYDKLALDMLAQHLYSRKSFFKTTDLWPVCEFMFATMVGVFNSVTGLYTANTAFLRFVKTRKYAIWDITRPLKSYDKQNHDILKLSYSASRYVNILTNRLTEVFTHFQLAPAVIQLRDVYDIEEFRLTKFFALIQTHTDLRGAYFLVEYYPIDPKFIYIIMYLYDTNELESLLSYEKLVDRVFRYEQERVGENEWRNKFAQQMATLKYDEDEKSYMGTLLSMNGERVRDVSAQFCFYAVIIAVCMIKCRTFETLVRAFGVSRLPPPKSEHPRYSGVKFVTNLACLKKNFERTLDIVFGSNLNYFERCLTEIIVKLGMSTAFDSETTIELVNMVSAIFVPINKNKKLFIFFGKKDTGKSLICNWIQELNSPDVARLTRLEEAVERANITMRHNVTIINEVNTLDSSHIKSITGNDAESMKKFFSQEYELQRSQSLVYGATNNIIKFYSHKSRNMDTDKTTIDRIHAIELRGQQTSEAEYSADSFFMMMTESKFYEGIMNCKESHSANALAWITYVAYYHNRDQNFRPVINVHNRNVKAYKANVYFNNNELYAFMVRSGLTEAEGFTMCKEVLINTVKRSIEDKISSTITKLSDFKLKFSQHYNLALDEVSVVQNIQYTALIQHIQNNMSTIPSQNGIITRDDIDARLKLYNTVLDRENASVFFKLNNKMYYDPTDGGGVYRGVCFAKEDVGSYEIRDETAGSSR</sequence>
<keyword evidence="2" id="KW-1185">Reference proteome</keyword>
<keyword evidence="1" id="KW-0547">Nucleotide-binding</keyword>
<keyword evidence="1" id="KW-0347">Helicase</keyword>
<evidence type="ECO:0000313" key="2">
    <source>
        <dbReference type="Proteomes" id="UP000824380"/>
    </source>
</evidence>
<reference evidence="1" key="1">
    <citation type="submission" date="2022-07" db="EMBL/GenBank/DDBJ databases">
        <title>Venturia canescens Genome.</title>
        <authorList>
            <person name="Burke G.R."/>
            <person name="Simmonds T.J."/>
            <person name="Geib S.M."/>
        </authorList>
    </citation>
    <scope>NUCLEOTIDE SEQUENCE</scope>
    <source>
        <strain evidence="1">UGA</strain>
    </source>
</reference>
<comment type="caution">
    <text evidence="1">The sequence shown here is derived from an EMBL/GenBank/DDBJ whole genome shotgun (WGS) entry which is preliminary data.</text>
</comment>
<name>A0ACB9ZIA8_9HYME</name>
<accession>A0ACB9ZIA8</accession>